<gene>
    <name evidence="4" type="ORF">F3Y22_tig00001095pilonHSYRG00037</name>
</gene>
<protein>
    <submittedName>
        <fullName evidence="4">Protein ASPARTIC PROTEASE IN GUARD CELL 2</fullName>
    </submittedName>
</protein>
<dbReference type="InterPro" id="IPR033121">
    <property type="entry name" value="PEPTIDASE_A1"/>
</dbReference>
<feature type="signal peptide" evidence="2">
    <location>
        <begin position="1"/>
        <end position="23"/>
    </location>
</feature>
<feature type="chain" id="PRO_5025532883" evidence="2">
    <location>
        <begin position="24"/>
        <end position="351"/>
    </location>
</feature>
<dbReference type="Pfam" id="PF14543">
    <property type="entry name" value="TAXi_N"/>
    <property type="match status" value="1"/>
</dbReference>
<accession>A0A6A3D2Z4</accession>
<keyword evidence="5" id="KW-1185">Reference proteome</keyword>
<keyword evidence="2" id="KW-0732">Signal</keyword>
<name>A0A6A3D2Z4_HIBSY</name>
<evidence type="ECO:0000313" key="5">
    <source>
        <dbReference type="Proteomes" id="UP000436088"/>
    </source>
</evidence>
<reference evidence="4" key="1">
    <citation type="submission" date="2019-09" db="EMBL/GenBank/DDBJ databases">
        <title>Draft genome information of white flower Hibiscus syriacus.</title>
        <authorList>
            <person name="Kim Y.-M."/>
        </authorList>
    </citation>
    <scope>NUCLEOTIDE SEQUENCE [LARGE SCALE GENOMIC DNA]</scope>
    <source>
        <strain evidence="4">YM2019G1</strain>
    </source>
</reference>
<dbReference type="Proteomes" id="UP000436088">
    <property type="component" value="Unassembled WGS sequence"/>
</dbReference>
<dbReference type="GO" id="GO:0004190">
    <property type="term" value="F:aspartic-type endopeptidase activity"/>
    <property type="evidence" value="ECO:0007669"/>
    <property type="project" value="InterPro"/>
</dbReference>
<dbReference type="InterPro" id="IPR001461">
    <property type="entry name" value="Aspartic_peptidase_A1"/>
</dbReference>
<dbReference type="InterPro" id="IPR032861">
    <property type="entry name" value="TAXi_N"/>
</dbReference>
<feature type="domain" description="Peptidase A1" evidence="3">
    <location>
        <begin position="111"/>
        <end position="351"/>
    </location>
</feature>
<dbReference type="EMBL" id="VEPZ02000091">
    <property type="protein sequence ID" value="KAE8733742.1"/>
    <property type="molecule type" value="Genomic_DNA"/>
</dbReference>
<dbReference type="AlphaFoldDB" id="A0A6A3D2Z4"/>
<dbReference type="PANTHER" id="PTHR13683:SF265">
    <property type="entry name" value="PROTEIN ASPARTIC PROTEASE IN GUARD CELL 2"/>
    <property type="match status" value="1"/>
</dbReference>
<comment type="caution">
    <text evidence="4">The sequence shown here is derived from an EMBL/GenBank/DDBJ whole genome shotgun (WGS) entry which is preliminary data.</text>
</comment>
<keyword evidence="4" id="KW-0378">Hydrolase</keyword>
<evidence type="ECO:0000259" key="3">
    <source>
        <dbReference type="PROSITE" id="PS51767"/>
    </source>
</evidence>
<evidence type="ECO:0000256" key="1">
    <source>
        <dbReference type="ARBA" id="ARBA00007447"/>
    </source>
</evidence>
<dbReference type="PROSITE" id="PS51767">
    <property type="entry name" value="PEPTIDASE_A1"/>
    <property type="match status" value="1"/>
</dbReference>
<organism evidence="4 5">
    <name type="scientific">Hibiscus syriacus</name>
    <name type="common">Rose of Sharon</name>
    <dbReference type="NCBI Taxonomy" id="106335"/>
    <lineage>
        <taxon>Eukaryota</taxon>
        <taxon>Viridiplantae</taxon>
        <taxon>Streptophyta</taxon>
        <taxon>Embryophyta</taxon>
        <taxon>Tracheophyta</taxon>
        <taxon>Spermatophyta</taxon>
        <taxon>Magnoliopsida</taxon>
        <taxon>eudicotyledons</taxon>
        <taxon>Gunneridae</taxon>
        <taxon>Pentapetalae</taxon>
        <taxon>rosids</taxon>
        <taxon>malvids</taxon>
        <taxon>Malvales</taxon>
        <taxon>Malvaceae</taxon>
        <taxon>Malvoideae</taxon>
        <taxon>Hibiscus</taxon>
    </lineage>
</organism>
<dbReference type="PANTHER" id="PTHR13683">
    <property type="entry name" value="ASPARTYL PROTEASES"/>
    <property type="match status" value="1"/>
</dbReference>
<comment type="similarity">
    <text evidence="1">Belongs to the peptidase A1 family.</text>
</comment>
<proteinExistence type="inferred from homology"/>
<dbReference type="Gene3D" id="2.40.70.10">
    <property type="entry name" value="Acid Proteases"/>
    <property type="match status" value="1"/>
</dbReference>
<dbReference type="InterPro" id="IPR021109">
    <property type="entry name" value="Peptidase_aspartic_dom_sf"/>
</dbReference>
<dbReference type="GO" id="GO:0006508">
    <property type="term" value="P:proteolysis"/>
    <property type="evidence" value="ECO:0007669"/>
    <property type="project" value="UniProtKB-KW"/>
</dbReference>
<dbReference type="SUPFAM" id="SSF50630">
    <property type="entry name" value="Acid proteases"/>
    <property type="match status" value="1"/>
</dbReference>
<evidence type="ECO:0000256" key="2">
    <source>
        <dbReference type="SAM" id="SignalP"/>
    </source>
</evidence>
<evidence type="ECO:0000313" key="4">
    <source>
        <dbReference type="EMBL" id="KAE8733742.1"/>
    </source>
</evidence>
<keyword evidence="4" id="KW-0645">Protease</keyword>
<sequence length="351" mass="38506">MLASSVLPIVLVVTLHLTLSSIATTSYPDFQLLNVKQTLIGTKTPRPLEPPEYHEVPVHRFHARMQRDVKRVASLLLRLSGGGDQDVDAGYEANDFGSDVVSGMDQGNKEYFVRTGIGSPPKSQYMVIDSGSDIVWVQCQPCNQCHRQSDPVFDLAASASYSGVSCSSSVCDRVENSGCNARHCRYEVMYGDGSYTKGTLALETLTFDRTVVQSVAIGYEHINKVWAPMHPDHSYSGTEHCLGAAWIPLLRNPRAPSFYYVGLSRLGFGGTRDGEIPLCNKVVECSAGNHEGFGVILRKYGCLAAISERLVDFTDDNKCIEIDGNVMTNFHLALADEVLSSIEEKNTTKEI</sequence>